<feature type="region of interest" description="Disordered" evidence="2">
    <location>
        <begin position="42"/>
        <end position="64"/>
    </location>
</feature>
<keyword evidence="5" id="KW-1185">Reference proteome</keyword>
<dbReference type="PROSITE" id="PS50097">
    <property type="entry name" value="BTB"/>
    <property type="match status" value="1"/>
</dbReference>
<protein>
    <recommendedName>
        <fullName evidence="3">BTB domain-containing protein</fullName>
    </recommendedName>
</protein>
<proteinExistence type="predicted"/>
<accession>A0A2G5T4H8</accession>
<evidence type="ECO:0000256" key="2">
    <source>
        <dbReference type="SAM" id="MobiDB-lite"/>
    </source>
</evidence>
<dbReference type="EMBL" id="PDUG01000006">
    <property type="protein sequence ID" value="PIC22122.1"/>
    <property type="molecule type" value="Genomic_DNA"/>
</dbReference>
<evidence type="ECO:0000259" key="3">
    <source>
        <dbReference type="PROSITE" id="PS50097"/>
    </source>
</evidence>
<feature type="region of interest" description="Disordered" evidence="2">
    <location>
        <begin position="144"/>
        <end position="214"/>
    </location>
</feature>
<dbReference type="Proteomes" id="UP000230233">
    <property type="component" value="Chromosome X"/>
</dbReference>
<dbReference type="InterPro" id="IPR000210">
    <property type="entry name" value="BTB/POZ_dom"/>
</dbReference>
<dbReference type="CDD" id="cd01165">
    <property type="entry name" value="BTB_POZ"/>
    <property type="match status" value="1"/>
</dbReference>
<dbReference type="PANTHER" id="PTHR22743:SF173">
    <property type="entry name" value="BTB AND MATH DOMAIN-CONTAINING PROTEIN 34-RELATED"/>
    <property type="match status" value="1"/>
</dbReference>
<dbReference type="Pfam" id="PF00651">
    <property type="entry name" value="BTB"/>
    <property type="match status" value="1"/>
</dbReference>
<name>A0A2G5T4H8_9PELO</name>
<dbReference type="SMART" id="SM00225">
    <property type="entry name" value="BTB"/>
    <property type="match status" value="1"/>
</dbReference>
<feature type="domain" description="BTB" evidence="3">
    <location>
        <begin position="650"/>
        <end position="711"/>
    </location>
</feature>
<dbReference type="InterPro" id="IPR011333">
    <property type="entry name" value="SKP1/BTB/POZ_sf"/>
</dbReference>
<dbReference type="OrthoDB" id="10027872at2759"/>
<dbReference type="AlphaFoldDB" id="A0A2G5T4H8"/>
<reference evidence="5" key="1">
    <citation type="submission" date="2017-10" db="EMBL/GenBank/DDBJ databases">
        <title>Rapid genome shrinkage in a self-fertile nematode reveals novel sperm competition proteins.</title>
        <authorList>
            <person name="Yin D."/>
            <person name="Schwarz E.M."/>
            <person name="Thomas C.G."/>
            <person name="Felde R.L."/>
            <person name="Korf I.F."/>
            <person name="Cutter A.D."/>
            <person name="Schartner C.M."/>
            <person name="Ralston E.J."/>
            <person name="Meyer B.J."/>
            <person name="Haag E.S."/>
        </authorList>
    </citation>
    <scope>NUCLEOTIDE SEQUENCE [LARGE SCALE GENOMIC DNA]</scope>
    <source>
        <strain evidence="5">JU1422</strain>
    </source>
</reference>
<evidence type="ECO:0000313" key="4">
    <source>
        <dbReference type="EMBL" id="PIC22122.1"/>
    </source>
</evidence>
<dbReference type="InterPro" id="IPR052664">
    <property type="entry name" value="BTB-MATH_domain_protein"/>
</dbReference>
<gene>
    <name evidence="4" type="primary">Cnig_chr_X.g26704</name>
    <name evidence="4" type="ORF">B9Z55_026704</name>
</gene>
<comment type="caution">
    <text evidence="4">The sequence shown here is derived from an EMBL/GenBank/DDBJ whole genome shotgun (WGS) entry which is preliminary data.</text>
</comment>
<organism evidence="4 5">
    <name type="scientific">Caenorhabditis nigoni</name>
    <dbReference type="NCBI Taxonomy" id="1611254"/>
    <lineage>
        <taxon>Eukaryota</taxon>
        <taxon>Metazoa</taxon>
        <taxon>Ecdysozoa</taxon>
        <taxon>Nematoda</taxon>
        <taxon>Chromadorea</taxon>
        <taxon>Rhabditida</taxon>
        <taxon>Rhabditina</taxon>
        <taxon>Rhabditomorpha</taxon>
        <taxon>Rhabditoidea</taxon>
        <taxon>Rhabditidae</taxon>
        <taxon>Peloderinae</taxon>
        <taxon>Caenorhabditis</taxon>
    </lineage>
</organism>
<feature type="coiled-coil region" evidence="1">
    <location>
        <begin position="424"/>
        <end position="457"/>
    </location>
</feature>
<keyword evidence="1" id="KW-0175">Coiled coil</keyword>
<feature type="compositionally biased region" description="Polar residues" evidence="2">
    <location>
        <begin position="146"/>
        <end position="160"/>
    </location>
</feature>
<feature type="compositionally biased region" description="Polar residues" evidence="2">
    <location>
        <begin position="183"/>
        <end position="195"/>
    </location>
</feature>
<dbReference type="Gene3D" id="3.30.710.10">
    <property type="entry name" value="Potassium Channel Kv1.1, Chain A"/>
    <property type="match status" value="1"/>
</dbReference>
<feature type="region of interest" description="Disordered" evidence="2">
    <location>
        <begin position="1"/>
        <end position="27"/>
    </location>
</feature>
<evidence type="ECO:0000256" key="1">
    <source>
        <dbReference type="SAM" id="Coils"/>
    </source>
</evidence>
<dbReference type="SUPFAM" id="SSF54695">
    <property type="entry name" value="POZ domain"/>
    <property type="match status" value="1"/>
</dbReference>
<sequence length="770" mass="89722">MPNRTPHLFRQSSLPNGPAPTHHWGAGHGVMRLSRQWSSGYEPHHRGPIPIGHNGHPSSHGFERHGRFHPYHVPTRFHNPTRNFAPGIFPHLSGYHHPPRFFNPIYRNVPERFPNWTDHNPARGFPAPNTTGQYFPIRSNHMVNHGGSSTFTRSNANRPNTQHKDSNRPISHTTHIAEIGRRNQPNTKTSDQKSLSFIPWTDQPRETNQQKCIKESKLDAPEELLILEEVPPKETPRYVEPRDEKFEKSLTEYIDREFSNPESLFDNSEVSGNSLYLDQPMNYKEENVTAQLDDDTLRNVGAPVFNYGYGGFSVPSLPENEVIEYHEEETKWIRKRDIEKKHKLTEYKDILLGKVDRLQMEVNKQRSEIEEIIENTERQTRDDARLLERKSIYFFVEETDTQKKDRKWRSKLLPHILNLKDLTLDQLMVRLEDVLREKKQLQQRRESKKMIEQAERDIRVAERFLGRTSTYFSNEQELAQAAREMKPIFQFGNKLTRCLKEKNALWKEIMETNCVKTTLTHQFTDVLNMEKGTEQWRPSKLVSILWIFRLAKSSSTGHYQLIVHIEPLSPVVSGIVATVHPTIGSKEQHVSTFKYFGDVGDSTQVFEMTIKEDEIEKYFDEGHLSVKLKVCVKSGHDLRQQLEFNKSEERDTCVIVEDQHFYVSKMELASLSPVFDKMFFGGFEESKKSEIILRGIFASDFYDFLVFCNNGGRLKNATVRGIADVGEIFDIEAVRIKCIEFISENETYSTEEKRQFGEEFDIPELKNYVR</sequence>
<dbReference type="PANTHER" id="PTHR22743">
    <property type="entry name" value="MEPRIN/TRAF-LIKE MATH FAMILY-C.ELEGANS"/>
    <property type="match status" value="1"/>
</dbReference>
<evidence type="ECO:0000313" key="5">
    <source>
        <dbReference type="Proteomes" id="UP000230233"/>
    </source>
</evidence>